<keyword evidence="5" id="KW-1185">Reference proteome</keyword>
<dbReference type="Pfam" id="PF00651">
    <property type="entry name" value="BTB"/>
    <property type="match status" value="1"/>
</dbReference>
<dbReference type="Gene3D" id="1.25.40.420">
    <property type="match status" value="1"/>
</dbReference>
<name>A0AAN9GPZ4_9CAEN</name>
<organism evidence="4 5">
    <name type="scientific">Littorina saxatilis</name>
    <dbReference type="NCBI Taxonomy" id="31220"/>
    <lineage>
        <taxon>Eukaryota</taxon>
        <taxon>Metazoa</taxon>
        <taxon>Spiralia</taxon>
        <taxon>Lophotrochozoa</taxon>
        <taxon>Mollusca</taxon>
        <taxon>Gastropoda</taxon>
        <taxon>Caenogastropoda</taxon>
        <taxon>Littorinimorpha</taxon>
        <taxon>Littorinoidea</taxon>
        <taxon>Littorinidae</taxon>
        <taxon>Littorina</taxon>
    </lineage>
</organism>
<dbReference type="AlphaFoldDB" id="A0AAN9GPZ4"/>
<gene>
    <name evidence="4" type="ORF">V1264_002408</name>
</gene>
<feature type="domain" description="BTB" evidence="3">
    <location>
        <begin position="30"/>
        <end position="99"/>
    </location>
</feature>
<dbReference type="SUPFAM" id="SSF117281">
    <property type="entry name" value="Kelch motif"/>
    <property type="match status" value="1"/>
</dbReference>
<dbReference type="InterPro" id="IPR000210">
    <property type="entry name" value="BTB/POZ_dom"/>
</dbReference>
<protein>
    <recommendedName>
        <fullName evidence="3">BTB domain-containing protein</fullName>
    </recommendedName>
</protein>
<evidence type="ECO:0000256" key="1">
    <source>
        <dbReference type="ARBA" id="ARBA00022441"/>
    </source>
</evidence>
<dbReference type="PANTHER" id="PTHR24412:SF489">
    <property type="entry name" value="RING FINGER DOMAIN AND KELCH REPEAT-CONTAINING PROTEIN DDB_G0271372"/>
    <property type="match status" value="1"/>
</dbReference>
<dbReference type="Gene3D" id="2.120.10.80">
    <property type="entry name" value="Kelch-type beta propeller"/>
    <property type="match status" value="1"/>
</dbReference>
<dbReference type="Pfam" id="PF01344">
    <property type="entry name" value="Kelch_1"/>
    <property type="match status" value="2"/>
</dbReference>
<proteinExistence type="predicted"/>
<dbReference type="SUPFAM" id="SSF54695">
    <property type="entry name" value="POZ domain"/>
    <property type="match status" value="1"/>
</dbReference>
<accession>A0AAN9GPZ4</accession>
<evidence type="ECO:0000313" key="5">
    <source>
        <dbReference type="Proteomes" id="UP001374579"/>
    </source>
</evidence>
<dbReference type="Proteomes" id="UP001374579">
    <property type="component" value="Unassembled WGS sequence"/>
</dbReference>
<evidence type="ECO:0000256" key="2">
    <source>
        <dbReference type="ARBA" id="ARBA00022737"/>
    </source>
</evidence>
<dbReference type="SMART" id="SM00875">
    <property type="entry name" value="BACK"/>
    <property type="match status" value="1"/>
</dbReference>
<dbReference type="SMART" id="SM00225">
    <property type="entry name" value="BTB"/>
    <property type="match status" value="1"/>
</dbReference>
<keyword evidence="1" id="KW-0880">Kelch repeat</keyword>
<dbReference type="EMBL" id="JBAMIC010000001">
    <property type="protein sequence ID" value="KAK7116792.1"/>
    <property type="molecule type" value="Genomic_DNA"/>
</dbReference>
<sequence length="636" mass="70994">MAEEPSGFQVKVMANICQGIDGIYNETLLCDLKVTVGHVTFECHRLVLAAVSGFFQALMSSSWAESRKGEVKIEHEDVTPESFQMLLDILYKTEEVITKETATDVLRMAIFLQVKFLEEHCLAYLDTNMTPDVCVGTWMFAEKYQLPALAQRASDMASDQIDQVVEHDEILQLPKAMLLIMLGSQRKLSMDDLCRTILRWVEEEPEARQPNLSELLPFVSFPQLSPVYISELMNYYFDHPFRKYMAKNINDAVSFNLVGQKQDLKRQILAQQDRVATSDLIHKCAVVVGGCTQDDKIVDEVWAFRADAAKPLRVYPLKSVPESCGIHFASCTWRNELYISGGTKEVTYFAKYKPGYDDWEVLPDMKHGFEKHAMAAVNGNIYVIGGLSLLRKKSSYTVLVYSIGDKSWSKLNNRLPLAVQDASAAVLGHRIYIFGGREGAKKPVDVVQCLDTNSGCAYIAGSLPYPCGEVIALSDGGTIYLLCEGTKVLKMRENFSIADRKEKQAQEMEPEEKAVELVAETKDKAKEKEGQALTTEESSSASVSFKEVGSFPDVSMLSAFLHNGEMVACEAQSQDGKLLKKSLAMNLTTGEMVNKNLVLGKRLKNFQLQTLNIPNEYLTADKANAMFAAVYQVGLH</sequence>
<dbReference type="Gene3D" id="3.30.710.10">
    <property type="entry name" value="Potassium Channel Kv1.1, Chain A"/>
    <property type="match status" value="1"/>
</dbReference>
<comment type="caution">
    <text evidence="4">The sequence shown here is derived from an EMBL/GenBank/DDBJ whole genome shotgun (WGS) entry which is preliminary data.</text>
</comment>
<reference evidence="4 5" key="1">
    <citation type="submission" date="2024-02" db="EMBL/GenBank/DDBJ databases">
        <title>Chromosome-scale genome assembly of the rough periwinkle Littorina saxatilis.</title>
        <authorList>
            <person name="De Jode A."/>
            <person name="Faria R."/>
            <person name="Formenti G."/>
            <person name="Sims Y."/>
            <person name="Smith T.P."/>
            <person name="Tracey A."/>
            <person name="Wood J.M.D."/>
            <person name="Zagrodzka Z.B."/>
            <person name="Johannesson K."/>
            <person name="Butlin R.K."/>
            <person name="Leder E.H."/>
        </authorList>
    </citation>
    <scope>NUCLEOTIDE SEQUENCE [LARGE SCALE GENOMIC DNA]</scope>
    <source>
        <strain evidence="4">Snail1</strain>
        <tissue evidence="4">Muscle</tissue>
    </source>
</reference>
<dbReference type="InterPro" id="IPR011705">
    <property type="entry name" value="BACK"/>
</dbReference>
<evidence type="ECO:0000313" key="4">
    <source>
        <dbReference type="EMBL" id="KAK7116792.1"/>
    </source>
</evidence>
<dbReference type="InterPro" id="IPR006652">
    <property type="entry name" value="Kelch_1"/>
</dbReference>
<dbReference type="PROSITE" id="PS50097">
    <property type="entry name" value="BTB"/>
    <property type="match status" value="1"/>
</dbReference>
<dbReference type="InterPro" id="IPR011333">
    <property type="entry name" value="SKP1/BTB/POZ_sf"/>
</dbReference>
<dbReference type="InterPro" id="IPR015915">
    <property type="entry name" value="Kelch-typ_b-propeller"/>
</dbReference>
<dbReference type="Pfam" id="PF07707">
    <property type="entry name" value="BACK"/>
    <property type="match status" value="1"/>
</dbReference>
<evidence type="ECO:0000259" key="3">
    <source>
        <dbReference type="PROSITE" id="PS50097"/>
    </source>
</evidence>
<dbReference type="CDD" id="cd18186">
    <property type="entry name" value="BTB_POZ_ZBTB_KLHL-like"/>
    <property type="match status" value="1"/>
</dbReference>
<dbReference type="PANTHER" id="PTHR24412">
    <property type="entry name" value="KELCH PROTEIN"/>
    <property type="match status" value="1"/>
</dbReference>
<keyword evidence="2" id="KW-0677">Repeat</keyword>